<dbReference type="Pfam" id="PF20585">
    <property type="entry name" value="Pectate_lyase_5"/>
    <property type="match status" value="1"/>
</dbReference>
<protein>
    <recommendedName>
        <fullName evidence="2">Bacterial Ig domain-containing protein</fullName>
    </recommendedName>
</protein>
<feature type="region of interest" description="Disordered" evidence="1">
    <location>
        <begin position="47"/>
        <end position="121"/>
    </location>
</feature>
<evidence type="ECO:0000256" key="1">
    <source>
        <dbReference type="SAM" id="MobiDB-lite"/>
    </source>
</evidence>
<sequence>MKNLLNREFLFELSITFLMTLICVMEPMVVFSEDVQSYSSSSDYLLQKNEDKEQESSFDSNSTEQSSPSSKEITNDSENGTSSTSEEVNTIEENKKQSFEKSDNNKSTSTDISESTKNSIDHTSVSVKNYQEFENALLDANIRTIYLERDIKVLGSFNFSSNKAICGNGHTIDMNFQSIGIALKNANCKISDIKLTNQPIYPLFWSEYPGVTVDYTNVSSTGYQFIYLSAGTANLEGKIEARATAEEVFQGQHLNINKQANVYFNDTSGANAIYTGDGINIEEGSNLIMNATGLGLYMYKPNGAINIAGNVQISSQTNSAIRSDATGGEMNLQEGATLKAYSKGTDEEAILLCNGSIVVKKQANLEVTSEGYQSTVQTGNKLELLKGSNFLISNRKGNALGAWTQKTSVSLSSSKGIDTWKVGSSLSEDPDKTYKGPLTASFILDTCVPAQHTTNVISNNIDFQKSFDSGDVGTIAGGDYVKRKEIAPTTIEELTNESTEVKGTAEPNAHIEAKINNRLITSGKVDGNGIYQLSIPRQKAGTVIDVVASIDGFYSENSTVVKYVGPSISIPNAINFGKQEIPPVDKLITTSDSQSIDITDNSLLKDSTWKLSVKEDQRLINEKKEQLFNRILFNKVNKKITINDQDQIVAEGKGNKEFSLDKHMYLSLHPSDKIGMYEGELTWTFIVAPS</sequence>
<organism evidence="3 4">
    <name type="scientific">Enterococcus faecium</name>
    <name type="common">Streptococcus faecium</name>
    <dbReference type="NCBI Taxonomy" id="1352"/>
    <lineage>
        <taxon>Bacteria</taxon>
        <taxon>Bacillati</taxon>
        <taxon>Bacillota</taxon>
        <taxon>Bacilli</taxon>
        <taxon>Lactobacillales</taxon>
        <taxon>Enterococcaceae</taxon>
        <taxon>Enterococcus</taxon>
    </lineage>
</organism>
<comment type="caution">
    <text evidence="3">The sequence shown here is derived from an EMBL/GenBank/DDBJ whole genome shotgun (WGS) entry which is preliminary data.</text>
</comment>
<gene>
    <name evidence="3" type="ORF">A5804_001726</name>
</gene>
<feature type="compositionally biased region" description="Basic and acidic residues" evidence="1">
    <location>
        <begin position="92"/>
        <end position="104"/>
    </location>
</feature>
<evidence type="ECO:0000259" key="2">
    <source>
        <dbReference type="Pfam" id="PF17936"/>
    </source>
</evidence>
<evidence type="ECO:0000313" key="3">
    <source>
        <dbReference type="EMBL" id="OTO00232.1"/>
    </source>
</evidence>
<dbReference type="InterPro" id="IPR046776">
    <property type="entry name" value="Pectate_lyase_5"/>
</dbReference>
<feature type="compositionally biased region" description="Polar residues" evidence="1">
    <location>
        <begin position="57"/>
        <end position="88"/>
    </location>
</feature>
<dbReference type="InterPro" id="IPR041498">
    <property type="entry name" value="Big_6"/>
</dbReference>
<dbReference type="RefSeq" id="WP_086324858.1">
    <property type="nucleotide sequence ID" value="NZ_NGLB01000001.1"/>
</dbReference>
<reference evidence="3 4" key="1">
    <citation type="submission" date="2017-05" db="EMBL/GenBank/DDBJ databases">
        <title>The Genome Sequence of Enterococcus faecium 6F2_DIV0138.</title>
        <authorList>
            <consortium name="The Broad Institute Genomics Platform"/>
            <consortium name="The Broad Institute Genomic Center for Infectious Diseases"/>
            <person name="Earl A."/>
            <person name="Manson A."/>
            <person name="Schwartman J."/>
            <person name="Gilmore M."/>
            <person name="Abouelleil A."/>
            <person name="Cao P."/>
            <person name="Chapman S."/>
            <person name="Cusick C."/>
            <person name="Shea T."/>
            <person name="Young S."/>
            <person name="Neafsey D."/>
            <person name="Nusbaum C."/>
            <person name="Birren B."/>
        </authorList>
    </citation>
    <scope>NUCLEOTIDE SEQUENCE [LARGE SCALE GENOMIC DNA]</scope>
    <source>
        <strain evidence="3 4">6F2_DIV0138</strain>
    </source>
</reference>
<dbReference type="Gene3D" id="2.60.40.10">
    <property type="entry name" value="Immunoglobulins"/>
    <property type="match status" value="1"/>
</dbReference>
<dbReference type="EMBL" id="NGLB01000001">
    <property type="protein sequence ID" value="OTO00232.1"/>
    <property type="molecule type" value="Genomic_DNA"/>
</dbReference>
<accession>A0AB73N4H1</accession>
<dbReference type="AlphaFoldDB" id="A0AB73N4H1"/>
<name>A0AB73N4H1_ENTFC</name>
<evidence type="ECO:0000313" key="4">
    <source>
        <dbReference type="Proteomes" id="UP000194737"/>
    </source>
</evidence>
<dbReference type="InterPro" id="IPR013783">
    <property type="entry name" value="Ig-like_fold"/>
</dbReference>
<proteinExistence type="predicted"/>
<feature type="domain" description="Bacterial Ig" evidence="2">
    <location>
        <begin position="487"/>
        <end position="549"/>
    </location>
</feature>
<feature type="compositionally biased region" description="Polar residues" evidence="1">
    <location>
        <begin position="105"/>
        <end position="121"/>
    </location>
</feature>
<dbReference type="Proteomes" id="UP000194737">
    <property type="component" value="Unassembled WGS sequence"/>
</dbReference>
<dbReference type="Pfam" id="PF17936">
    <property type="entry name" value="Big_6"/>
    <property type="match status" value="1"/>
</dbReference>